<accession>A0A1B0ANQ3</accession>
<feature type="transmembrane region" description="Helical" evidence="1">
    <location>
        <begin position="131"/>
        <end position="150"/>
    </location>
</feature>
<feature type="chain" id="PRO_5008404015" evidence="2">
    <location>
        <begin position="31"/>
        <end position="187"/>
    </location>
</feature>
<keyword evidence="1" id="KW-0812">Transmembrane</keyword>
<dbReference type="EnsemblMetazoa" id="GPPI003153-RA">
    <property type="protein sequence ID" value="GPPI003153-PA"/>
    <property type="gene ID" value="GPPI003153"/>
</dbReference>
<keyword evidence="4" id="KW-1185">Reference proteome</keyword>
<reference evidence="4" key="1">
    <citation type="submission" date="2015-01" db="EMBL/GenBank/DDBJ databases">
        <authorList>
            <person name="Aksoy S."/>
            <person name="Warren W."/>
            <person name="Wilson R.K."/>
        </authorList>
    </citation>
    <scope>NUCLEOTIDE SEQUENCE [LARGE SCALE GENOMIC DNA]</scope>
    <source>
        <strain evidence="4">IAEA</strain>
    </source>
</reference>
<evidence type="ECO:0000313" key="4">
    <source>
        <dbReference type="Proteomes" id="UP000092460"/>
    </source>
</evidence>
<feature type="transmembrane region" description="Helical" evidence="1">
    <location>
        <begin position="157"/>
        <end position="176"/>
    </location>
</feature>
<dbReference type="AlphaFoldDB" id="A0A1B0ANQ3"/>
<evidence type="ECO:0000313" key="3">
    <source>
        <dbReference type="EnsemblMetazoa" id="GPPI003153-PA"/>
    </source>
</evidence>
<feature type="signal peptide" evidence="2">
    <location>
        <begin position="1"/>
        <end position="30"/>
    </location>
</feature>
<keyword evidence="2" id="KW-0732">Signal</keyword>
<dbReference type="Proteomes" id="UP000092460">
    <property type="component" value="Unassembled WGS sequence"/>
</dbReference>
<dbReference type="EMBL" id="JXJN01000919">
    <property type="status" value="NOT_ANNOTATED_CDS"/>
    <property type="molecule type" value="Genomic_DNA"/>
</dbReference>
<proteinExistence type="predicted"/>
<organism evidence="3 4">
    <name type="scientific">Glossina palpalis gambiensis</name>
    <dbReference type="NCBI Taxonomy" id="67801"/>
    <lineage>
        <taxon>Eukaryota</taxon>
        <taxon>Metazoa</taxon>
        <taxon>Ecdysozoa</taxon>
        <taxon>Arthropoda</taxon>
        <taxon>Hexapoda</taxon>
        <taxon>Insecta</taxon>
        <taxon>Pterygota</taxon>
        <taxon>Neoptera</taxon>
        <taxon>Endopterygota</taxon>
        <taxon>Diptera</taxon>
        <taxon>Brachycera</taxon>
        <taxon>Muscomorpha</taxon>
        <taxon>Hippoboscoidea</taxon>
        <taxon>Glossinidae</taxon>
        <taxon>Glossina</taxon>
    </lineage>
</organism>
<sequence>MHHRHHHRHRHRHCHCHPLLSLLLLSPASGLLCNYYYHRFSTNLTSIKIEEEHKYKKNNKLNLQLSHRRLLNIHFKIVFVVRSWLLFAAFAVLTGAAAAATVTVAAKAVAGWLVVGVVYNLHFQTLWHFDYYFQIFLLKLFVSYDHFYNITPSVCDVYVAILMIMTMMMMAIITVAPQKTYSLFNHG</sequence>
<evidence type="ECO:0000256" key="1">
    <source>
        <dbReference type="SAM" id="Phobius"/>
    </source>
</evidence>
<evidence type="ECO:0000256" key="2">
    <source>
        <dbReference type="SAM" id="SignalP"/>
    </source>
</evidence>
<keyword evidence="1" id="KW-0472">Membrane</keyword>
<reference evidence="3" key="2">
    <citation type="submission" date="2020-05" db="UniProtKB">
        <authorList>
            <consortium name="EnsemblMetazoa"/>
        </authorList>
    </citation>
    <scope>IDENTIFICATION</scope>
    <source>
        <strain evidence="3">IAEA</strain>
    </source>
</reference>
<name>A0A1B0ANQ3_9MUSC</name>
<dbReference type="VEuPathDB" id="VectorBase:GPPI003153"/>
<protein>
    <submittedName>
        <fullName evidence="3">Uncharacterized protein</fullName>
    </submittedName>
</protein>
<keyword evidence="1" id="KW-1133">Transmembrane helix</keyword>